<protein>
    <submittedName>
        <fullName evidence="3">Uncharacterized protein</fullName>
    </submittedName>
</protein>
<gene>
    <name evidence="3" type="ORF">HDK90DRAFT_506130</name>
</gene>
<feature type="region of interest" description="Disordered" evidence="1">
    <location>
        <begin position="193"/>
        <end position="220"/>
    </location>
</feature>
<accession>A0ABR1Z2C5</accession>
<evidence type="ECO:0000256" key="1">
    <source>
        <dbReference type="SAM" id="MobiDB-lite"/>
    </source>
</evidence>
<evidence type="ECO:0000313" key="4">
    <source>
        <dbReference type="Proteomes" id="UP001492380"/>
    </source>
</evidence>
<feature type="transmembrane region" description="Helical" evidence="2">
    <location>
        <begin position="88"/>
        <end position="107"/>
    </location>
</feature>
<keyword evidence="2" id="KW-1133">Transmembrane helix</keyword>
<name>A0ABR1Z2C5_9PEZI</name>
<reference evidence="3 4" key="1">
    <citation type="submission" date="2024-04" db="EMBL/GenBank/DDBJ databases">
        <title>Phyllosticta paracitricarpa is synonymous to the EU quarantine fungus P. citricarpa based on phylogenomic analyses.</title>
        <authorList>
            <consortium name="Lawrence Berkeley National Laboratory"/>
            <person name="Van Ingen-Buijs V.A."/>
            <person name="Van Westerhoven A.C."/>
            <person name="Haridas S."/>
            <person name="Skiadas P."/>
            <person name="Martin F."/>
            <person name="Groenewald J.Z."/>
            <person name="Crous P.W."/>
            <person name="Seidl M.F."/>
        </authorList>
    </citation>
    <scope>NUCLEOTIDE SEQUENCE [LARGE SCALE GENOMIC DNA]</scope>
    <source>
        <strain evidence="3 4">CBS 123374</strain>
    </source>
</reference>
<organism evidence="3 4">
    <name type="scientific">Phyllosticta capitalensis</name>
    <dbReference type="NCBI Taxonomy" id="121624"/>
    <lineage>
        <taxon>Eukaryota</taxon>
        <taxon>Fungi</taxon>
        <taxon>Dikarya</taxon>
        <taxon>Ascomycota</taxon>
        <taxon>Pezizomycotina</taxon>
        <taxon>Dothideomycetes</taxon>
        <taxon>Dothideomycetes incertae sedis</taxon>
        <taxon>Botryosphaeriales</taxon>
        <taxon>Phyllostictaceae</taxon>
        <taxon>Phyllosticta</taxon>
    </lineage>
</organism>
<dbReference type="EMBL" id="JBBWRZ010000001">
    <property type="protein sequence ID" value="KAK8246337.1"/>
    <property type="molecule type" value="Genomic_DNA"/>
</dbReference>
<comment type="caution">
    <text evidence="3">The sequence shown here is derived from an EMBL/GenBank/DDBJ whole genome shotgun (WGS) entry which is preliminary data.</text>
</comment>
<evidence type="ECO:0000256" key="2">
    <source>
        <dbReference type="SAM" id="Phobius"/>
    </source>
</evidence>
<sequence>MGFWGDGVFQSDRDIDFLCAFEAHFQANLYVPDQKEWRDNGDPVQTRENSRRKLNANRALHNKFKQLRDDEKAGKSAGPDFDLPIGGGFHVAIVILGAAAMGVGANIRNDDREYMKEVLKTRCFGMYDKEKKDLLKALDEYENGKPLKVMAPGLFETMNSGIRSPLCIPGMMNVPDPGMFSGHETVPLALRQPHPQNEGLWSPQDIDRNELLADDGDGSG</sequence>
<proteinExistence type="predicted"/>
<evidence type="ECO:0000313" key="3">
    <source>
        <dbReference type="EMBL" id="KAK8246337.1"/>
    </source>
</evidence>
<dbReference type="Proteomes" id="UP001492380">
    <property type="component" value="Unassembled WGS sequence"/>
</dbReference>
<feature type="region of interest" description="Disordered" evidence="1">
    <location>
        <begin position="36"/>
        <end position="55"/>
    </location>
</feature>
<keyword evidence="4" id="KW-1185">Reference proteome</keyword>
<keyword evidence="2" id="KW-0812">Transmembrane</keyword>
<keyword evidence="2" id="KW-0472">Membrane</keyword>